<keyword evidence="3 8" id="KW-0813">Transport</keyword>
<dbReference type="GO" id="GO:0043177">
    <property type="term" value="F:organic acid binding"/>
    <property type="evidence" value="ECO:0007669"/>
    <property type="project" value="TreeGrafter"/>
</dbReference>
<dbReference type="GO" id="GO:0031720">
    <property type="term" value="F:haptoglobin binding"/>
    <property type="evidence" value="ECO:0007669"/>
    <property type="project" value="TreeGrafter"/>
</dbReference>
<gene>
    <name evidence="10" type="ORF">KUDE01_002294</name>
</gene>
<keyword evidence="5 8" id="KW-0561">Oxygen transport</keyword>
<evidence type="ECO:0000256" key="2">
    <source>
        <dbReference type="ARBA" id="ARBA00008705"/>
    </source>
</evidence>
<dbReference type="Proteomes" id="UP001228049">
    <property type="component" value="Unassembled WGS sequence"/>
</dbReference>
<proteinExistence type="inferred from homology"/>
<accession>A0AAD9B4B8</accession>
<dbReference type="GO" id="GO:0005344">
    <property type="term" value="F:oxygen carrier activity"/>
    <property type="evidence" value="ECO:0007669"/>
    <property type="project" value="UniProtKB-KW"/>
</dbReference>
<evidence type="ECO:0000256" key="7">
    <source>
        <dbReference type="ARBA" id="ARBA00023004"/>
    </source>
</evidence>
<dbReference type="GO" id="GO:0020037">
    <property type="term" value="F:heme binding"/>
    <property type="evidence" value="ECO:0007669"/>
    <property type="project" value="InterPro"/>
</dbReference>
<dbReference type="Pfam" id="PF00042">
    <property type="entry name" value="Globin"/>
    <property type="match status" value="1"/>
</dbReference>
<evidence type="ECO:0000313" key="10">
    <source>
        <dbReference type="EMBL" id="KAK1876975.1"/>
    </source>
</evidence>
<dbReference type="GO" id="GO:0004601">
    <property type="term" value="F:peroxidase activity"/>
    <property type="evidence" value="ECO:0007669"/>
    <property type="project" value="TreeGrafter"/>
</dbReference>
<organism evidence="10 11">
    <name type="scientific">Dissostichus eleginoides</name>
    <name type="common">Patagonian toothfish</name>
    <name type="synonym">Dissostichus amissus</name>
    <dbReference type="NCBI Taxonomy" id="100907"/>
    <lineage>
        <taxon>Eukaryota</taxon>
        <taxon>Metazoa</taxon>
        <taxon>Chordata</taxon>
        <taxon>Craniata</taxon>
        <taxon>Vertebrata</taxon>
        <taxon>Euteleostomi</taxon>
        <taxon>Actinopterygii</taxon>
        <taxon>Neopterygii</taxon>
        <taxon>Teleostei</taxon>
        <taxon>Neoteleostei</taxon>
        <taxon>Acanthomorphata</taxon>
        <taxon>Eupercaria</taxon>
        <taxon>Perciformes</taxon>
        <taxon>Notothenioidei</taxon>
        <taxon>Nototheniidae</taxon>
        <taxon>Dissostichus</taxon>
    </lineage>
</organism>
<comment type="caution">
    <text evidence="10">The sequence shown here is derived from an EMBL/GenBank/DDBJ whole genome shotgun (WGS) entry which is preliminary data.</text>
</comment>
<dbReference type="InterPro" id="IPR002337">
    <property type="entry name" value="Hemoglobin_b"/>
</dbReference>
<protein>
    <submittedName>
        <fullName evidence="10">Hemoglobin subunit beta</fullName>
    </submittedName>
</protein>
<dbReference type="InterPro" id="IPR050056">
    <property type="entry name" value="Hemoglobin_oxygen_transport"/>
</dbReference>
<evidence type="ECO:0000259" key="9">
    <source>
        <dbReference type="PROSITE" id="PS01033"/>
    </source>
</evidence>
<dbReference type="PROSITE" id="PS01033">
    <property type="entry name" value="GLOBIN"/>
    <property type="match status" value="1"/>
</dbReference>
<dbReference type="GO" id="GO:0042744">
    <property type="term" value="P:hydrogen peroxide catabolic process"/>
    <property type="evidence" value="ECO:0007669"/>
    <property type="project" value="TreeGrafter"/>
</dbReference>
<reference evidence="10" key="1">
    <citation type="submission" date="2023-04" db="EMBL/GenBank/DDBJ databases">
        <title>Chromosome-level genome of Chaenocephalus aceratus.</title>
        <authorList>
            <person name="Park H."/>
        </authorList>
    </citation>
    <scope>NUCLEOTIDE SEQUENCE</scope>
    <source>
        <strain evidence="10">DE</strain>
        <tissue evidence="10">Muscle</tissue>
    </source>
</reference>
<dbReference type="PRINTS" id="PR00814">
    <property type="entry name" value="BETAHAEM"/>
</dbReference>
<comment type="function">
    <text evidence="1">Involved in oxygen transport from gills to the various peripheral tissues.</text>
</comment>
<dbReference type="PANTHER" id="PTHR11442:SF7">
    <property type="entry name" value="HEMOGLOBIN SUBUNIT EPSILON"/>
    <property type="match status" value="1"/>
</dbReference>
<dbReference type="PANTHER" id="PTHR11442">
    <property type="entry name" value="HEMOGLOBIN FAMILY MEMBER"/>
    <property type="match status" value="1"/>
</dbReference>
<dbReference type="AlphaFoldDB" id="A0AAD9B4B8"/>
<comment type="similarity">
    <text evidence="2 8">Belongs to the globin family.</text>
</comment>
<dbReference type="Gene3D" id="1.10.490.10">
    <property type="entry name" value="Globins"/>
    <property type="match status" value="1"/>
</dbReference>
<dbReference type="GO" id="GO:0031838">
    <property type="term" value="C:haptoglobin-hemoglobin complex"/>
    <property type="evidence" value="ECO:0007669"/>
    <property type="project" value="TreeGrafter"/>
</dbReference>
<evidence type="ECO:0000313" key="11">
    <source>
        <dbReference type="Proteomes" id="UP001228049"/>
    </source>
</evidence>
<dbReference type="GO" id="GO:0072562">
    <property type="term" value="C:blood microparticle"/>
    <property type="evidence" value="ECO:0007669"/>
    <property type="project" value="TreeGrafter"/>
</dbReference>
<evidence type="ECO:0000256" key="4">
    <source>
        <dbReference type="ARBA" id="ARBA00022617"/>
    </source>
</evidence>
<dbReference type="GO" id="GO:0005833">
    <property type="term" value="C:hemoglobin complex"/>
    <property type="evidence" value="ECO:0007669"/>
    <property type="project" value="InterPro"/>
</dbReference>
<keyword evidence="7" id="KW-0408">Iron</keyword>
<feature type="domain" description="Globin" evidence="9">
    <location>
        <begin position="1"/>
        <end position="146"/>
    </location>
</feature>
<evidence type="ECO:0000256" key="5">
    <source>
        <dbReference type="ARBA" id="ARBA00022621"/>
    </source>
</evidence>
<dbReference type="GO" id="GO:0046872">
    <property type="term" value="F:metal ion binding"/>
    <property type="evidence" value="ECO:0007669"/>
    <property type="project" value="UniProtKB-KW"/>
</dbReference>
<evidence type="ECO:0000256" key="1">
    <source>
        <dbReference type="ARBA" id="ARBA00002650"/>
    </source>
</evidence>
<dbReference type="InterPro" id="IPR012292">
    <property type="entry name" value="Globin/Proto"/>
</dbReference>
<evidence type="ECO:0000256" key="6">
    <source>
        <dbReference type="ARBA" id="ARBA00022723"/>
    </source>
</evidence>
<dbReference type="GO" id="GO:0019825">
    <property type="term" value="F:oxygen binding"/>
    <property type="evidence" value="ECO:0007669"/>
    <property type="project" value="InterPro"/>
</dbReference>
<keyword evidence="6" id="KW-0479">Metal-binding</keyword>
<keyword evidence="4 8" id="KW-0349">Heme</keyword>
<evidence type="ECO:0000256" key="8">
    <source>
        <dbReference type="RuleBase" id="RU000356"/>
    </source>
</evidence>
<evidence type="ECO:0000256" key="3">
    <source>
        <dbReference type="ARBA" id="ARBA00022448"/>
    </source>
</evidence>
<dbReference type="InterPro" id="IPR000971">
    <property type="entry name" value="Globin"/>
</dbReference>
<dbReference type="SUPFAM" id="SSF46458">
    <property type="entry name" value="Globin-like"/>
    <property type="match status" value="1"/>
</dbReference>
<sequence length="146" mass="16428">MVEWTDFERDTIQDIFSRIEYDVWALQLLPGVWSSTPGLRGILAALETSTTPLRSREIQWFPNTEQPSSTVGRAVKNMDDIKNTYAELSVLHSEKLHVDPDNFKLLADCLTIVVAAQLGNEFSGEVQAAFQKFLAVVVSSLGRQYH</sequence>
<dbReference type="EMBL" id="JASDAP010000027">
    <property type="protein sequence ID" value="KAK1876975.1"/>
    <property type="molecule type" value="Genomic_DNA"/>
</dbReference>
<name>A0AAD9B4B8_DISEL</name>
<dbReference type="InterPro" id="IPR009050">
    <property type="entry name" value="Globin-like_sf"/>
</dbReference>
<keyword evidence="11" id="KW-1185">Reference proteome</keyword>